<dbReference type="CDD" id="cd00093">
    <property type="entry name" value="HTH_XRE"/>
    <property type="match status" value="1"/>
</dbReference>
<accession>A0A0J1FWP7</accession>
<dbReference type="GO" id="GO:0003677">
    <property type="term" value="F:DNA binding"/>
    <property type="evidence" value="ECO:0007669"/>
    <property type="project" value="InterPro"/>
</dbReference>
<organism evidence="2 3">
    <name type="scientific">Desulfosporosinus acididurans</name>
    <dbReference type="NCBI Taxonomy" id="476652"/>
    <lineage>
        <taxon>Bacteria</taxon>
        <taxon>Bacillati</taxon>
        <taxon>Bacillota</taxon>
        <taxon>Clostridia</taxon>
        <taxon>Eubacteriales</taxon>
        <taxon>Desulfitobacteriaceae</taxon>
        <taxon>Desulfosporosinus</taxon>
    </lineage>
</organism>
<dbReference type="AlphaFoldDB" id="A0A0J1FWP7"/>
<dbReference type="PROSITE" id="PS50943">
    <property type="entry name" value="HTH_CROC1"/>
    <property type="match status" value="1"/>
</dbReference>
<feature type="domain" description="HTH cro/C1-type" evidence="1">
    <location>
        <begin position="6"/>
        <end position="60"/>
    </location>
</feature>
<dbReference type="InterPro" id="IPR010982">
    <property type="entry name" value="Lambda_DNA-bd_dom_sf"/>
</dbReference>
<dbReference type="Pfam" id="PF01381">
    <property type="entry name" value="HTH_3"/>
    <property type="match status" value="1"/>
</dbReference>
<name>A0A0J1FWP7_9FIRM</name>
<gene>
    <name evidence="2" type="ORF">DEAC_c02310</name>
</gene>
<dbReference type="SMART" id="SM00530">
    <property type="entry name" value="HTH_XRE"/>
    <property type="match status" value="1"/>
</dbReference>
<dbReference type="RefSeq" id="WP_152671331.1">
    <property type="nucleotide sequence ID" value="NZ_LDZY01000001.1"/>
</dbReference>
<evidence type="ECO:0000313" key="3">
    <source>
        <dbReference type="Proteomes" id="UP000036356"/>
    </source>
</evidence>
<dbReference type="PATRIC" id="fig|476652.3.peg.227"/>
<sequence length="81" mass="9522">MFTITLRSARELRGFSIKEVAVYCAITEEDVKKYESDTRCIPFTVAKKMKRLFHIKLEQVFIGLESDYDKNFPPRTCLKRA</sequence>
<evidence type="ECO:0000313" key="2">
    <source>
        <dbReference type="EMBL" id="KLU67824.1"/>
    </source>
</evidence>
<keyword evidence="3" id="KW-1185">Reference proteome</keyword>
<dbReference type="InterPro" id="IPR001387">
    <property type="entry name" value="Cro/C1-type_HTH"/>
</dbReference>
<dbReference type="Proteomes" id="UP000036356">
    <property type="component" value="Unassembled WGS sequence"/>
</dbReference>
<dbReference type="STRING" id="476652.DEAC_c02310"/>
<dbReference type="EMBL" id="LDZY01000001">
    <property type="protein sequence ID" value="KLU67824.1"/>
    <property type="molecule type" value="Genomic_DNA"/>
</dbReference>
<dbReference type="Gene3D" id="1.10.260.40">
    <property type="entry name" value="lambda repressor-like DNA-binding domains"/>
    <property type="match status" value="1"/>
</dbReference>
<evidence type="ECO:0000259" key="1">
    <source>
        <dbReference type="PROSITE" id="PS50943"/>
    </source>
</evidence>
<proteinExistence type="predicted"/>
<protein>
    <recommendedName>
        <fullName evidence="1">HTH cro/C1-type domain-containing protein</fullName>
    </recommendedName>
</protein>
<comment type="caution">
    <text evidence="2">The sequence shown here is derived from an EMBL/GenBank/DDBJ whole genome shotgun (WGS) entry which is preliminary data.</text>
</comment>
<dbReference type="SUPFAM" id="SSF47413">
    <property type="entry name" value="lambda repressor-like DNA-binding domains"/>
    <property type="match status" value="1"/>
</dbReference>
<reference evidence="2 3" key="1">
    <citation type="submission" date="2015-06" db="EMBL/GenBank/DDBJ databases">
        <title>Draft genome of the moderately acidophilic sulfate reducer Candidatus Desulfosporosinus acididurans strain M1.</title>
        <authorList>
            <person name="Poehlein A."/>
            <person name="Petzsch P."/>
            <person name="Johnson B.D."/>
            <person name="Schloemann M."/>
            <person name="Daniel R."/>
            <person name="Muehling M."/>
        </authorList>
    </citation>
    <scope>NUCLEOTIDE SEQUENCE [LARGE SCALE GENOMIC DNA]</scope>
    <source>
        <strain evidence="2 3">M1</strain>
    </source>
</reference>